<evidence type="ECO:0000313" key="2">
    <source>
        <dbReference type="Proteomes" id="UP000825935"/>
    </source>
</evidence>
<gene>
    <name evidence="1" type="ORF">KP509_12G066200</name>
</gene>
<proteinExistence type="predicted"/>
<reference evidence="1" key="1">
    <citation type="submission" date="2021-08" db="EMBL/GenBank/DDBJ databases">
        <title>WGS assembly of Ceratopteris richardii.</title>
        <authorList>
            <person name="Marchant D.B."/>
            <person name="Chen G."/>
            <person name="Jenkins J."/>
            <person name="Shu S."/>
            <person name="Leebens-Mack J."/>
            <person name="Grimwood J."/>
            <person name="Schmutz J."/>
            <person name="Soltis P."/>
            <person name="Soltis D."/>
            <person name="Chen Z.-H."/>
        </authorList>
    </citation>
    <scope>NUCLEOTIDE SEQUENCE</scope>
    <source>
        <strain evidence="1">Whitten #5841</strain>
        <tissue evidence="1">Leaf</tissue>
    </source>
</reference>
<name>A0A8T2TPK6_CERRI</name>
<comment type="caution">
    <text evidence="1">The sequence shown here is derived from an EMBL/GenBank/DDBJ whole genome shotgun (WGS) entry which is preliminary data.</text>
</comment>
<evidence type="ECO:0000313" key="1">
    <source>
        <dbReference type="EMBL" id="KAH7423646.1"/>
    </source>
</evidence>
<dbReference type="Proteomes" id="UP000825935">
    <property type="component" value="Chromosome 12"/>
</dbReference>
<organism evidence="1 2">
    <name type="scientific">Ceratopteris richardii</name>
    <name type="common">Triangle waterfern</name>
    <dbReference type="NCBI Taxonomy" id="49495"/>
    <lineage>
        <taxon>Eukaryota</taxon>
        <taxon>Viridiplantae</taxon>
        <taxon>Streptophyta</taxon>
        <taxon>Embryophyta</taxon>
        <taxon>Tracheophyta</taxon>
        <taxon>Polypodiopsida</taxon>
        <taxon>Polypodiidae</taxon>
        <taxon>Polypodiales</taxon>
        <taxon>Pteridineae</taxon>
        <taxon>Pteridaceae</taxon>
        <taxon>Parkerioideae</taxon>
        <taxon>Ceratopteris</taxon>
    </lineage>
</organism>
<protein>
    <submittedName>
        <fullName evidence="1">Uncharacterized protein</fullName>
    </submittedName>
</protein>
<keyword evidence="2" id="KW-1185">Reference proteome</keyword>
<accession>A0A8T2TPK6</accession>
<sequence length="99" mass="11478">MHLFLHYLCFEASSPLCCPHMLKFLQVVLNMLRSFSSGLMCIHVHVATRTRFMHHFMALRSGFHLVQSIESTGYTIESIRMRKSRKPSVANGSSLYMWV</sequence>
<dbReference type="EMBL" id="CM035417">
    <property type="protein sequence ID" value="KAH7423646.1"/>
    <property type="molecule type" value="Genomic_DNA"/>
</dbReference>
<dbReference type="AlphaFoldDB" id="A0A8T2TPK6"/>